<keyword evidence="8" id="KW-1185">Reference proteome</keyword>
<dbReference type="InterPro" id="IPR054722">
    <property type="entry name" value="PolX-like_BBD"/>
</dbReference>
<dbReference type="InterPro" id="IPR001584">
    <property type="entry name" value="Integrase_cat-core"/>
</dbReference>
<keyword evidence="1" id="KW-0645">Protease</keyword>
<keyword evidence="7" id="KW-0695">RNA-directed DNA polymerase</keyword>
<dbReference type="InterPro" id="IPR036397">
    <property type="entry name" value="RNaseH_sf"/>
</dbReference>
<dbReference type="Pfam" id="PF22936">
    <property type="entry name" value="Pol_BBD"/>
    <property type="match status" value="1"/>
</dbReference>
<dbReference type="InterPro" id="IPR057670">
    <property type="entry name" value="SH3_retrovirus"/>
</dbReference>
<organism evidence="7 8">
    <name type="scientific">Tanacetum coccineum</name>
    <dbReference type="NCBI Taxonomy" id="301880"/>
    <lineage>
        <taxon>Eukaryota</taxon>
        <taxon>Viridiplantae</taxon>
        <taxon>Streptophyta</taxon>
        <taxon>Embryophyta</taxon>
        <taxon>Tracheophyta</taxon>
        <taxon>Spermatophyta</taxon>
        <taxon>Magnoliopsida</taxon>
        <taxon>eudicotyledons</taxon>
        <taxon>Gunneridae</taxon>
        <taxon>Pentapetalae</taxon>
        <taxon>asterids</taxon>
        <taxon>campanulids</taxon>
        <taxon>Asterales</taxon>
        <taxon>Asteraceae</taxon>
        <taxon>Asteroideae</taxon>
        <taxon>Anthemideae</taxon>
        <taxon>Anthemidinae</taxon>
        <taxon>Tanacetum</taxon>
    </lineage>
</organism>
<evidence type="ECO:0000313" key="8">
    <source>
        <dbReference type="Proteomes" id="UP001151760"/>
    </source>
</evidence>
<feature type="region of interest" description="Disordered" evidence="5">
    <location>
        <begin position="562"/>
        <end position="622"/>
    </location>
</feature>
<dbReference type="PANTHER" id="PTHR42648">
    <property type="entry name" value="TRANSPOSASE, PUTATIVE-RELATED"/>
    <property type="match status" value="1"/>
</dbReference>
<dbReference type="PROSITE" id="PS50994">
    <property type="entry name" value="INTEGRASE"/>
    <property type="match status" value="1"/>
</dbReference>
<proteinExistence type="predicted"/>
<reference evidence="7" key="2">
    <citation type="submission" date="2022-01" db="EMBL/GenBank/DDBJ databases">
        <authorList>
            <person name="Yamashiro T."/>
            <person name="Shiraishi A."/>
            <person name="Satake H."/>
            <person name="Nakayama K."/>
        </authorList>
    </citation>
    <scope>NUCLEOTIDE SEQUENCE</scope>
</reference>
<keyword evidence="7" id="KW-0548">Nucleotidyltransferase</keyword>
<dbReference type="Pfam" id="PF07727">
    <property type="entry name" value="RVT_2"/>
    <property type="match status" value="1"/>
</dbReference>
<dbReference type="EMBL" id="BQNB010013582">
    <property type="protein sequence ID" value="GJT17722.1"/>
    <property type="molecule type" value="Genomic_DNA"/>
</dbReference>
<feature type="compositionally biased region" description="Polar residues" evidence="5">
    <location>
        <begin position="598"/>
        <end position="622"/>
    </location>
</feature>
<keyword evidence="2" id="KW-0479">Metal-binding</keyword>
<evidence type="ECO:0000313" key="7">
    <source>
        <dbReference type="EMBL" id="GJT17722.1"/>
    </source>
</evidence>
<dbReference type="GO" id="GO:0003964">
    <property type="term" value="F:RNA-directed DNA polymerase activity"/>
    <property type="evidence" value="ECO:0007669"/>
    <property type="project" value="UniProtKB-KW"/>
</dbReference>
<evidence type="ECO:0000256" key="4">
    <source>
        <dbReference type="ARBA" id="ARBA00022801"/>
    </source>
</evidence>
<dbReference type="Pfam" id="PF13976">
    <property type="entry name" value="gag_pre-integrs"/>
    <property type="match status" value="1"/>
</dbReference>
<evidence type="ECO:0000256" key="3">
    <source>
        <dbReference type="ARBA" id="ARBA00022750"/>
    </source>
</evidence>
<keyword evidence="4" id="KW-0378">Hydrolase</keyword>
<dbReference type="Proteomes" id="UP001151760">
    <property type="component" value="Unassembled WGS sequence"/>
</dbReference>
<feature type="region of interest" description="Disordered" evidence="5">
    <location>
        <begin position="650"/>
        <end position="680"/>
    </location>
</feature>
<evidence type="ECO:0000256" key="2">
    <source>
        <dbReference type="ARBA" id="ARBA00022723"/>
    </source>
</evidence>
<dbReference type="Gene3D" id="3.30.420.10">
    <property type="entry name" value="Ribonuclease H-like superfamily/Ribonuclease H"/>
    <property type="match status" value="1"/>
</dbReference>
<accession>A0ABQ5BV14</accession>
<feature type="domain" description="Integrase catalytic" evidence="6">
    <location>
        <begin position="299"/>
        <end position="465"/>
    </location>
</feature>
<reference evidence="7" key="1">
    <citation type="journal article" date="2022" name="Int. J. Mol. Sci.">
        <title>Draft Genome of Tanacetum Coccineum: Genomic Comparison of Closely Related Tanacetum-Family Plants.</title>
        <authorList>
            <person name="Yamashiro T."/>
            <person name="Shiraishi A."/>
            <person name="Nakayama K."/>
            <person name="Satake H."/>
        </authorList>
    </citation>
    <scope>NUCLEOTIDE SEQUENCE</scope>
</reference>
<protein>
    <submittedName>
        <fullName evidence="7">RNA-directed DNA polymerase</fullName>
    </submittedName>
</protein>
<evidence type="ECO:0000259" key="6">
    <source>
        <dbReference type="PROSITE" id="PS50994"/>
    </source>
</evidence>
<evidence type="ECO:0000256" key="5">
    <source>
        <dbReference type="SAM" id="MobiDB-lite"/>
    </source>
</evidence>
<dbReference type="Pfam" id="PF00665">
    <property type="entry name" value="rve"/>
    <property type="match status" value="1"/>
</dbReference>
<dbReference type="InterPro" id="IPR043502">
    <property type="entry name" value="DNA/RNA_pol_sf"/>
</dbReference>
<name>A0ABQ5BV14_9ASTR</name>
<dbReference type="InterPro" id="IPR013103">
    <property type="entry name" value="RVT_2"/>
</dbReference>
<feature type="compositionally biased region" description="Basic and acidic residues" evidence="5">
    <location>
        <begin position="62"/>
        <end position="73"/>
    </location>
</feature>
<dbReference type="InterPro" id="IPR039537">
    <property type="entry name" value="Retrotran_Ty1/copia-like"/>
</dbReference>
<dbReference type="SUPFAM" id="SSF53098">
    <property type="entry name" value="Ribonuclease H-like"/>
    <property type="match status" value="1"/>
</dbReference>
<sequence length="1119" mass="126650">MSGEATKSGDKLQTFNLHVKANDIKQNKTHLTCGNCGMSRHTTDQCFELIGYPDWWNDGHKKGNKNRGLERGKASAANTGTDRKNSTGLGGMAATTVNEEDGSFSMSTTQNYNINQKQSWIFDCGATDTMTYDLSDFATSTKPTKSYIHTANGEKMNVRNGGTIEISPTLKLSNCLYVPALSHKLLSISHVTKELNCSVIMQPTFCILQDIRTGAIIGRGTERQGLYYVDELTTSGTVMLAHGTSEREAWLWHRRLGHPSGSYLHTLFPKLFPLNKPISCETCILAKSHRQTFKPSNTRVKVPFSLIHSDVWGPAPVIGGQSFRYYVIFVDDCTRMTWIYFLKNKAEVYDRFTAFYAMIQTQFQKSIQVVRSDNGGEYMNSQMNLFFQSKGIVHQTTCPHTPEQNGVAERKNRLLLEMTRALIIESNAPNFFWPEALATATYLINRLPTKILKMKTPLETLSEYHTLPQVLTLEPKVFGCTVFAHIPKSYRDKLDPCAEKCVFVGYGVNQKGYRCYNPKTRHMITTMNCDFLETKYFYSSQHSGQGERECIDTLSWLSYGTHEGGRNHSTQNESPFSTQPEDPNVSDAQEAPNLIPEVSNTHSSPMSEPIETTNNTSGQGESIQEQEMFATQNDTNVEQNEHMEEQVNFPTQEDTSGRYVLPPRANRGVPPKRYSPEKVSRGSRYPIANIAKGNLSEEAKAFALSMYSDEIPANTEQALKSKHWKDAMEEEIKALIKNNTWEKRVLPPGKKTVGCRWVFTIKYKPDGTIERYKARLVAKGHTQTYGIDYSETFSPVAKINTIRVLISIAANKGWPLHQFDVKNAFLHGELKEEIYMEAPRGFTDSFGEREVCLLKKSLYGLKQSPRAWFGRFTLAMKHYGFKQSNSDHTLFLKQRGNLITCLIIYVDDMIITGNDKEEITKLKKNLFTEFEMKDLGRLKYFLGIEVLRSKQGIFMYQKKYVLDLLAEIGMVDCKPADTPMIVNQKLYMEKKARLADKGRYQRMVGKLIYLSHTRPDIAHAVGVVSKFMHQPQKAHMKAVLRIIRYLKGTAGHGVLFKQNGHLETQLYTDADWAGDKGDRRSTSGYLTLVGGNLVTWRSKKQKVVALSSAEAEFRGIARG</sequence>
<feature type="region of interest" description="Disordered" evidence="5">
    <location>
        <begin position="62"/>
        <end position="91"/>
    </location>
</feature>
<dbReference type="InterPro" id="IPR012337">
    <property type="entry name" value="RNaseH-like_sf"/>
</dbReference>
<dbReference type="PANTHER" id="PTHR42648:SF22">
    <property type="entry name" value="REVERSE TRANSCRIPTASE TY1_COPIA-TYPE DOMAIN-CONTAINING PROTEIN"/>
    <property type="match status" value="1"/>
</dbReference>
<comment type="caution">
    <text evidence="7">The sequence shown here is derived from an EMBL/GenBank/DDBJ whole genome shotgun (WGS) entry which is preliminary data.</text>
</comment>
<dbReference type="Pfam" id="PF25597">
    <property type="entry name" value="SH3_retrovirus"/>
    <property type="match status" value="1"/>
</dbReference>
<dbReference type="InterPro" id="IPR025724">
    <property type="entry name" value="GAG-pre-integrase_dom"/>
</dbReference>
<gene>
    <name evidence="7" type="ORF">Tco_0876428</name>
</gene>
<feature type="compositionally biased region" description="Polar residues" evidence="5">
    <location>
        <begin position="567"/>
        <end position="581"/>
    </location>
</feature>
<keyword evidence="7" id="KW-0808">Transferase</keyword>
<dbReference type="CDD" id="cd09272">
    <property type="entry name" value="RNase_HI_RT_Ty1"/>
    <property type="match status" value="1"/>
</dbReference>
<keyword evidence="3" id="KW-0064">Aspartyl protease</keyword>
<evidence type="ECO:0000256" key="1">
    <source>
        <dbReference type="ARBA" id="ARBA00022670"/>
    </source>
</evidence>
<dbReference type="SUPFAM" id="SSF56672">
    <property type="entry name" value="DNA/RNA polymerases"/>
    <property type="match status" value="1"/>
</dbReference>